<evidence type="ECO:0000313" key="2">
    <source>
        <dbReference type="Proteomes" id="UP000286045"/>
    </source>
</evidence>
<protein>
    <recommendedName>
        <fullName evidence="3">Heterokaryon incompatibility domain-containing protein</fullName>
    </recommendedName>
</protein>
<accession>A0A439CV74</accession>
<dbReference type="PANTHER" id="PTHR33112">
    <property type="entry name" value="DOMAIN PROTEIN, PUTATIVE-RELATED"/>
    <property type="match status" value="1"/>
</dbReference>
<name>A0A439CV74_9PEZI</name>
<organism evidence="1 2">
    <name type="scientific">Xylaria grammica</name>
    <dbReference type="NCBI Taxonomy" id="363999"/>
    <lineage>
        <taxon>Eukaryota</taxon>
        <taxon>Fungi</taxon>
        <taxon>Dikarya</taxon>
        <taxon>Ascomycota</taxon>
        <taxon>Pezizomycotina</taxon>
        <taxon>Sordariomycetes</taxon>
        <taxon>Xylariomycetidae</taxon>
        <taxon>Xylariales</taxon>
        <taxon>Xylariaceae</taxon>
        <taxon>Xylaria</taxon>
    </lineage>
</organism>
<proteinExistence type="predicted"/>
<dbReference type="PANTHER" id="PTHR33112:SF10">
    <property type="entry name" value="TOL"/>
    <property type="match status" value="1"/>
</dbReference>
<dbReference type="Proteomes" id="UP000286045">
    <property type="component" value="Unassembled WGS sequence"/>
</dbReference>
<sequence length="298" mass="33467">MIDLAYEAARMSSYYQNSRLTIAGTYGDDTIGLPRAETPENSRPLIRLPYRARPGSIALRLRLFYLIPSDCHFNQDYEDHVSRSDLLTRGWVIQEWVLSRRILCYTPTSAYFQIWSDIVATYSQRSLTRPETDKLMGLVGIANEFGRALVHKLGLTEAKSRIWASGLWLEDIFEGLLWEQVGHLPASAPRPSPNWYDAGRIGGSGLVMGFTRMCAVREAKIGQPETATAEGTGEDWESLPIIGGHPDPDQARLVDTTKMFPVLYVRARIITILIRETFADEEERQVAAKLPGYAGSGR</sequence>
<dbReference type="AlphaFoldDB" id="A0A439CV74"/>
<gene>
    <name evidence="1" type="ORF">EKO27_g9143</name>
</gene>
<keyword evidence="2" id="KW-1185">Reference proteome</keyword>
<evidence type="ECO:0008006" key="3">
    <source>
        <dbReference type="Google" id="ProtNLM"/>
    </source>
</evidence>
<comment type="caution">
    <text evidence="1">The sequence shown here is derived from an EMBL/GenBank/DDBJ whole genome shotgun (WGS) entry which is preliminary data.</text>
</comment>
<evidence type="ECO:0000313" key="1">
    <source>
        <dbReference type="EMBL" id="RWA05961.1"/>
    </source>
</evidence>
<dbReference type="EMBL" id="RYZI01000382">
    <property type="protein sequence ID" value="RWA05961.1"/>
    <property type="molecule type" value="Genomic_DNA"/>
</dbReference>
<reference evidence="1 2" key="1">
    <citation type="submission" date="2018-12" db="EMBL/GenBank/DDBJ databases">
        <title>Draft genome sequence of Xylaria grammica IHI A82.</title>
        <authorList>
            <person name="Buettner E."/>
            <person name="Kellner H."/>
        </authorList>
    </citation>
    <scope>NUCLEOTIDE SEQUENCE [LARGE SCALE GENOMIC DNA]</scope>
    <source>
        <strain evidence="1 2">IHI A82</strain>
    </source>
</reference>